<dbReference type="InterPro" id="IPR013563">
    <property type="entry name" value="Oligopep_ABC_C"/>
</dbReference>
<evidence type="ECO:0000256" key="13">
    <source>
        <dbReference type="ARBA" id="ARBA00044143"/>
    </source>
</evidence>
<proteinExistence type="inferred from homology"/>
<keyword evidence="3" id="KW-0813">Transport</keyword>
<evidence type="ECO:0000256" key="1">
    <source>
        <dbReference type="ARBA" id="ARBA00004417"/>
    </source>
</evidence>
<dbReference type="InterPro" id="IPR017871">
    <property type="entry name" value="ABC_transporter-like_CS"/>
</dbReference>
<dbReference type="GO" id="GO:0015833">
    <property type="term" value="P:peptide transport"/>
    <property type="evidence" value="ECO:0007669"/>
    <property type="project" value="InterPro"/>
</dbReference>
<evidence type="ECO:0000256" key="12">
    <source>
        <dbReference type="ARBA" id="ARBA00039098"/>
    </source>
</evidence>
<dbReference type="GO" id="GO:0005524">
    <property type="term" value="F:ATP binding"/>
    <property type="evidence" value="ECO:0007669"/>
    <property type="project" value="UniProtKB-KW"/>
</dbReference>
<evidence type="ECO:0000256" key="8">
    <source>
        <dbReference type="ARBA" id="ARBA00022970"/>
    </source>
</evidence>
<evidence type="ECO:0000256" key="3">
    <source>
        <dbReference type="ARBA" id="ARBA00022448"/>
    </source>
</evidence>
<dbReference type="InterPro" id="IPR003439">
    <property type="entry name" value="ABC_transporter-like_ATP-bd"/>
</dbReference>
<comment type="similarity">
    <text evidence="2">Belongs to the ABC transporter superfamily.</text>
</comment>
<evidence type="ECO:0000256" key="5">
    <source>
        <dbReference type="ARBA" id="ARBA00022741"/>
    </source>
</evidence>
<dbReference type="PANTHER" id="PTHR43297:SF13">
    <property type="entry name" value="NICKEL ABC TRANSPORTER, ATP-BINDING PROTEIN"/>
    <property type="match status" value="1"/>
</dbReference>
<dbReference type="FunFam" id="3.40.50.300:FF:000016">
    <property type="entry name" value="Oligopeptide ABC transporter ATP-binding component"/>
    <property type="match status" value="1"/>
</dbReference>
<protein>
    <recommendedName>
        <fullName evidence="13">Nickel import system ATP-binding protein NikD</fullName>
        <ecNumber evidence="12">7.2.2.11</ecNumber>
    </recommendedName>
</protein>
<evidence type="ECO:0000259" key="17">
    <source>
        <dbReference type="PROSITE" id="PS50893"/>
    </source>
</evidence>
<keyword evidence="18" id="KW-0614">Plasmid</keyword>
<gene>
    <name evidence="18" type="ORF">NE863_27760</name>
</gene>
<evidence type="ECO:0000256" key="11">
    <source>
        <dbReference type="ARBA" id="ARBA00038669"/>
    </source>
</evidence>
<sequence length="294" mass="31572">MSLLQVSDLRITFESGFGTVDAVRGVSFSMEMGDAIAVVGASGSGKTVMGRSLLGLVDAPGIVRGSIMFNGTEIVGRSEKSMQDIRGLGIGMVFQDALDGLNPVYTIGSQLSEIFAVRMGMSTKAARAEAIRLMEQVGIHNAKDRFDNYPHQFSGGMRQRICIAMAIGMKPKILIADEPTTALDVTVQAGILRLIKTLQAETGMGLIFVTHDLAVARMISKRIIVMYAGQIVEEGLTEEIFQRPRHPYTRALLMAHPGRVKSWRDLEPIPEAFVTDSSSGGGGSASAPQVVISQ</sequence>
<comment type="function">
    <text evidence="15">Probably part of a binding-protein-dependent transport system y4tOPQRS for a peptide. Probably responsible for energy coupling to the transport system.</text>
</comment>
<dbReference type="Proteomes" id="UP001055460">
    <property type="component" value="Plasmid pB"/>
</dbReference>
<reference evidence="18" key="1">
    <citation type="submission" date="2022-06" db="EMBL/GenBank/DDBJ databases">
        <title>Physiological and biochemical characterization and genomic elucidation of a strain of the genus Ensifer adhaerens M8 that combines arsenic oxidation and chromium reduction.</title>
        <authorList>
            <person name="Li X."/>
            <person name="Yu c."/>
        </authorList>
    </citation>
    <scope>NUCLEOTIDE SEQUENCE</scope>
    <source>
        <strain evidence="18">M8</strain>
        <plasmid evidence="18">pB</plasmid>
    </source>
</reference>
<evidence type="ECO:0000256" key="9">
    <source>
        <dbReference type="ARBA" id="ARBA00023065"/>
    </source>
</evidence>
<dbReference type="InterPro" id="IPR003593">
    <property type="entry name" value="AAA+_ATPase"/>
</dbReference>
<dbReference type="Pfam" id="PF00005">
    <property type="entry name" value="ABC_tran"/>
    <property type="match status" value="1"/>
</dbReference>
<dbReference type="PROSITE" id="PS00211">
    <property type="entry name" value="ABC_TRANSPORTER_1"/>
    <property type="match status" value="1"/>
</dbReference>
<accession>A0A9Q8YGH3</accession>
<keyword evidence="9" id="KW-0406">Ion transport</keyword>
<dbReference type="SMART" id="SM00382">
    <property type="entry name" value="AAA"/>
    <property type="match status" value="1"/>
</dbReference>
<evidence type="ECO:0000256" key="15">
    <source>
        <dbReference type="ARBA" id="ARBA00053953"/>
    </source>
</evidence>
<name>A0A9Q8YGH3_ENSAD</name>
<comment type="catalytic activity">
    <reaction evidence="14">
        <text>Ni(2+)(out) + ATP + H2O = Ni(2+)(in) + ADP + phosphate + H(+)</text>
        <dbReference type="Rhea" id="RHEA:15557"/>
        <dbReference type="ChEBI" id="CHEBI:15377"/>
        <dbReference type="ChEBI" id="CHEBI:15378"/>
        <dbReference type="ChEBI" id="CHEBI:30616"/>
        <dbReference type="ChEBI" id="CHEBI:43474"/>
        <dbReference type="ChEBI" id="CHEBI:49786"/>
        <dbReference type="ChEBI" id="CHEBI:456216"/>
        <dbReference type="EC" id="7.2.2.11"/>
    </reaction>
    <physiologicalReaction direction="left-to-right" evidence="14">
        <dbReference type="Rhea" id="RHEA:15558"/>
    </physiologicalReaction>
</comment>
<evidence type="ECO:0000256" key="4">
    <source>
        <dbReference type="ARBA" id="ARBA00022475"/>
    </source>
</evidence>
<dbReference type="PROSITE" id="PS50893">
    <property type="entry name" value="ABC_TRANSPORTER_2"/>
    <property type="match status" value="1"/>
</dbReference>
<dbReference type="CDD" id="cd03257">
    <property type="entry name" value="ABC_NikE_OppD_transporters"/>
    <property type="match status" value="1"/>
</dbReference>
<keyword evidence="8" id="KW-0029">Amino-acid transport</keyword>
<geneLocation type="plasmid" evidence="18 19">
    <name>pB</name>
</geneLocation>
<dbReference type="InterPro" id="IPR027417">
    <property type="entry name" value="P-loop_NTPase"/>
</dbReference>
<keyword evidence="5" id="KW-0547">Nucleotide-binding</keyword>
<dbReference type="RefSeq" id="WP_058327392.1">
    <property type="nucleotide sequence ID" value="NZ_CP098809.1"/>
</dbReference>
<evidence type="ECO:0000256" key="6">
    <source>
        <dbReference type="ARBA" id="ARBA00022840"/>
    </source>
</evidence>
<evidence type="ECO:0000256" key="7">
    <source>
        <dbReference type="ARBA" id="ARBA00022967"/>
    </source>
</evidence>
<dbReference type="EC" id="7.2.2.11" evidence="12"/>
<dbReference type="GO" id="GO:0005886">
    <property type="term" value="C:plasma membrane"/>
    <property type="evidence" value="ECO:0007669"/>
    <property type="project" value="UniProtKB-SubCell"/>
</dbReference>
<comment type="subunit">
    <text evidence="11">The complex is composed of two ATP-binding proteins (NikD and NikE), two transmembrane proteins (NikB and NikC) and a solute-binding protein (NikA).</text>
</comment>
<feature type="region of interest" description="Disordered" evidence="16">
    <location>
        <begin position="274"/>
        <end position="294"/>
    </location>
</feature>
<dbReference type="SUPFAM" id="SSF52540">
    <property type="entry name" value="P-loop containing nucleoside triphosphate hydrolases"/>
    <property type="match status" value="1"/>
</dbReference>
<dbReference type="InterPro" id="IPR050388">
    <property type="entry name" value="ABC_Ni/Peptide_Import"/>
</dbReference>
<dbReference type="Gene3D" id="3.40.50.300">
    <property type="entry name" value="P-loop containing nucleotide triphosphate hydrolases"/>
    <property type="match status" value="1"/>
</dbReference>
<comment type="subcellular location">
    <subcellularLocation>
        <location evidence="1">Cell inner membrane</location>
        <topology evidence="1">Peripheral membrane protein</topology>
    </subcellularLocation>
</comment>
<dbReference type="EMBL" id="CP098809">
    <property type="protein sequence ID" value="USJ27710.1"/>
    <property type="molecule type" value="Genomic_DNA"/>
</dbReference>
<dbReference type="PANTHER" id="PTHR43297">
    <property type="entry name" value="OLIGOPEPTIDE TRANSPORT ATP-BINDING PROTEIN APPD"/>
    <property type="match status" value="1"/>
</dbReference>
<keyword evidence="4" id="KW-1003">Cell membrane</keyword>
<organism evidence="18 19">
    <name type="scientific">Ensifer adhaerens</name>
    <name type="common">Sinorhizobium morelense</name>
    <dbReference type="NCBI Taxonomy" id="106592"/>
    <lineage>
        <taxon>Bacteria</taxon>
        <taxon>Pseudomonadati</taxon>
        <taxon>Pseudomonadota</taxon>
        <taxon>Alphaproteobacteria</taxon>
        <taxon>Hyphomicrobiales</taxon>
        <taxon>Rhizobiaceae</taxon>
        <taxon>Sinorhizobium/Ensifer group</taxon>
        <taxon>Ensifer</taxon>
    </lineage>
</organism>
<keyword evidence="7" id="KW-1278">Translocase</keyword>
<evidence type="ECO:0000256" key="16">
    <source>
        <dbReference type="SAM" id="MobiDB-lite"/>
    </source>
</evidence>
<evidence type="ECO:0000313" key="18">
    <source>
        <dbReference type="EMBL" id="USJ27710.1"/>
    </source>
</evidence>
<dbReference type="GO" id="GO:0006865">
    <property type="term" value="P:amino acid transport"/>
    <property type="evidence" value="ECO:0007669"/>
    <property type="project" value="UniProtKB-KW"/>
</dbReference>
<dbReference type="GO" id="GO:0015413">
    <property type="term" value="F:ABC-type nickel transporter activity"/>
    <property type="evidence" value="ECO:0007669"/>
    <property type="project" value="UniProtKB-EC"/>
</dbReference>
<keyword evidence="6 18" id="KW-0067">ATP-binding</keyword>
<dbReference type="Pfam" id="PF08352">
    <property type="entry name" value="oligo_HPY"/>
    <property type="match status" value="1"/>
</dbReference>
<evidence type="ECO:0000256" key="14">
    <source>
        <dbReference type="ARBA" id="ARBA00048610"/>
    </source>
</evidence>
<evidence type="ECO:0000256" key="10">
    <source>
        <dbReference type="ARBA" id="ARBA00023136"/>
    </source>
</evidence>
<dbReference type="AlphaFoldDB" id="A0A9Q8YGH3"/>
<evidence type="ECO:0000313" key="19">
    <source>
        <dbReference type="Proteomes" id="UP001055460"/>
    </source>
</evidence>
<evidence type="ECO:0000256" key="2">
    <source>
        <dbReference type="ARBA" id="ARBA00005417"/>
    </source>
</evidence>
<dbReference type="GO" id="GO:0016887">
    <property type="term" value="F:ATP hydrolysis activity"/>
    <property type="evidence" value="ECO:0007669"/>
    <property type="project" value="InterPro"/>
</dbReference>
<keyword evidence="10" id="KW-0472">Membrane</keyword>
<feature type="domain" description="ABC transporter" evidence="17">
    <location>
        <begin position="4"/>
        <end position="253"/>
    </location>
</feature>